<protein>
    <recommendedName>
        <fullName evidence="3">Thioredoxin domain-containing protein</fullName>
    </recommendedName>
</protein>
<dbReference type="Gene3D" id="3.40.30.10">
    <property type="entry name" value="Glutaredoxin"/>
    <property type="match status" value="1"/>
</dbReference>
<comment type="similarity">
    <text evidence="1">Belongs to the SCO1/2 family.</text>
</comment>
<dbReference type="FunFam" id="3.40.30.10:FF:000013">
    <property type="entry name" value="Blast:Protein SCO1 homolog, mitochondrial"/>
    <property type="match status" value="1"/>
</dbReference>
<dbReference type="PANTHER" id="PTHR12151">
    <property type="entry name" value="ELECTRON TRANSPORT PROTIN SCO1/SENC FAMILY MEMBER"/>
    <property type="match status" value="1"/>
</dbReference>
<dbReference type="CDD" id="cd02968">
    <property type="entry name" value="SCO"/>
    <property type="match status" value="1"/>
</dbReference>
<evidence type="ECO:0000313" key="4">
    <source>
        <dbReference type="EMBL" id="OIQ93777.1"/>
    </source>
</evidence>
<dbReference type="InterPro" id="IPR036249">
    <property type="entry name" value="Thioredoxin-like_sf"/>
</dbReference>
<gene>
    <name evidence="4" type="ORF">GALL_242650</name>
</gene>
<organism evidence="4">
    <name type="scientific">mine drainage metagenome</name>
    <dbReference type="NCBI Taxonomy" id="410659"/>
    <lineage>
        <taxon>unclassified sequences</taxon>
        <taxon>metagenomes</taxon>
        <taxon>ecological metagenomes</taxon>
    </lineage>
</organism>
<evidence type="ECO:0000256" key="1">
    <source>
        <dbReference type="ARBA" id="ARBA00010996"/>
    </source>
</evidence>
<sequence length="199" mass="21969">MMKPERRHLLLAGVALSLGLMLTGCGKKQHWDLDYVGTVLPNLKFDLTSDTGQKVTAKDYEGKVVVLYFGYTHCPDVCPLTMSHLAEAVKELGPQGKDVRILFVSVDPARDTLPVLHAYTQAFSPQAVGLTGTMEQIQDVAKRYHVAFDYGKKDKYGNYVVNHSAAIYVFSKSGRGTLIGSDQSPVKSIVHDLRQLLDD</sequence>
<evidence type="ECO:0000256" key="2">
    <source>
        <dbReference type="ARBA" id="ARBA00023008"/>
    </source>
</evidence>
<accession>A0A1J5RDC0</accession>
<dbReference type="PROSITE" id="PS51352">
    <property type="entry name" value="THIOREDOXIN_2"/>
    <property type="match status" value="1"/>
</dbReference>
<dbReference type="PANTHER" id="PTHR12151:SF25">
    <property type="entry name" value="LINALOOL DEHYDRATASE_ISOMERASE DOMAIN-CONTAINING PROTEIN"/>
    <property type="match status" value="1"/>
</dbReference>
<dbReference type="AlphaFoldDB" id="A0A1J5RDC0"/>
<keyword evidence="2" id="KW-0186">Copper</keyword>
<evidence type="ECO:0000259" key="3">
    <source>
        <dbReference type="PROSITE" id="PS51352"/>
    </source>
</evidence>
<feature type="domain" description="Thioredoxin" evidence="3">
    <location>
        <begin position="34"/>
        <end position="199"/>
    </location>
</feature>
<dbReference type="InterPro" id="IPR003782">
    <property type="entry name" value="SCO1/SenC"/>
</dbReference>
<dbReference type="EMBL" id="MLJW01000200">
    <property type="protein sequence ID" value="OIQ93777.1"/>
    <property type="molecule type" value="Genomic_DNA"/>
</dbReference>
<proteinExistence type="inferred from homology"/>
<reference evidence="4" key="1">
    <citation type="submission" date="2016-10" db="EMBL/GenBank/DDBJ databases">
        <title>Sequence of Gallionella enrichment culture.</title>
        <authorList>
            <person name="Poehlein A."/>
            <person name="Muehling M."/>
            <person name="Daniel R."/>
        </authorList>
    </citation>
    <scope>NUCLEOTIDE SEQUENCE</scope>
</reference>
<comment type="caution">
    <text evidence="4">The sequence shown here is derived from an EMBL/GenBank/DDBJ whole genome shotgun (WGS) entry which is preliminary data.</text>
</comment>
<name>A0A1J5RDC0_9ZZZZ</name>
<dbReference type="Pfam" id="PF02630">
    <property type="entry name" value="SCO1-SenC"/>
    <property type="match status" value="1"/>
</dbReference>
<dbReference type="InterPro" id="IPR013766">
    <property type="entry name" value="Thioredoxin_domain"/>
</dbReference>
<dbReference type="PROSITE" id="PS51257">
    <property type="entry name" value="PROKAR_LIPOPROTEIN"/>
    <property type="match status" value="1"/>
</dbReference>
<dbReference type="SUPFAM" id="SSF52833">
    <property type="entry name" value="Thioredoxin-like"/>
    <property type="match status" value="1"/>
</dbReference>